<dbReference type="OrthoDB" id="5839404at2759"/>
<organism evidence="5">
    <name type="scientific">Cyprideis torosa</name>
    <dbReference type="NCBI Taxonomy" id="163714"/>
    <lineage>
        <taxon>Eukaryota</taxon>
        <taxon>Metazoa</taxon>
        <taxon>Ecdysozoa</taxon>
        <taxon>Arthropoda</taxon>
        <taxon>Crustacea</taxon>
        <taxon>Oligostraca</taxon>
        <taxon>Ostracoda</taxon>
        <taxon>Podocopa</taxon>
        <taxon>Podocopida</taxon>
        <taxon>Cytherocopina</taxon>
        <taxon>Cytheroidea</taxon>
        <taxon>Cytherideidae</taxon>
        <taxon>Cyprideis</taxon>
    </lineage>
</organism>
<dbReference type="Pfam" id="PF05253">
    <property type="entry name" value="zf-U11-48K"/>
    <property type="match status" value="1"/>
</dbReference>
<name>A0A7R8W9P0_9CRUS</name>
<dbReference type="PROSITE" id="PS51800">
    <property type="entry name" value="ZF_CHHC_U11_48K"/>
    <property type="match status" value="1"/>
</dbReference>
<dbReference type="InterPro" id="IPR022776">
    <property type="entry name" value="TRM13/UPF0224_CHHC_Znf_dom"/>
</dbReference>
<reference evidence="5" key="1">
    <citation type="submission" date="2020-11" db="EMBL/GenBank/DDBJ databases">
        <authorList>
            <person name="Tran Van P."/>
        </authorList>
    </citation>
    <scope>NUCLEOTIDE SEQUENCE</scope>
</reference>
<feature type="compositionally biased region" description="Basic residues" evidence="4">
    <location>
        <begin position="138"/>
        <end position="150"/>
    </location>
</feature>
<accession>A0A7R8W9P0</accession>
<feature type="region of interest" description="Disordered" evidence="4">
    <location>
        <begin position="328"/>
        <end position="347"/>
    </location>
</feature>
<keyword evidence="1" id="KW-0479">Metal-binding</keyword>
<evidence type="ECO:0000256" key="2">
    <source>
        <dbReference type="ARBA" id="ARBA00022771"/>
    </source>
</evidence>
<protein>
    <submittedName>
        <fullName evidence="5">Uncharacterized protein</fullName>
    </submittedName>
</protein>
<dbReference type="AlphaFoldDB" id="A0A7R8W9P0"/>
<feature type="region of interest" description="Disordered" evidence="4">
    <location>
        <begin position="137"/>
        <end position="165"/>
    </location>
</feature>
<evidence type="ECO:0000256" key="4">
    <source>
        <dbReference type="SAM" id="MobiDB-lite"/>
    </source>
</evidence>
<evidence type="ECO:0000256" key="3">
    <source>
        <dbReference type="ARBA" id="ARBA00022833"/>
    </source>
</evidence>
<proteinExistence type="predicted"/>
<dbReference type="EMBL" id="OB660458">
    <property type="protein sequence ID" value="CAD7224886.1"/>
    <property type="molecule type" value="Genomic_DNA"/>
</dbReference>
<keyword evidence="2" id="KW-0863">Zinc-finger</keyword>
<dbReference type="GO" id="GO:0008270">
    <property type="term" value="F:zinc ion binding"/>
    <property type="evidence" value="ECO:0007669"/>
    <property type="project" value="UniProtKB-KW"/>
</dbReference>
<feature type="region of interest" description="Disordered" evidence="4">
    <location>
        <begin position="216"/>
        <end position="248"/>
    </location>
</feature>
<sequence>MASNEIVEKKIMCPFNEAHMIYNDRYLRHLSRCSKTYMQQRTGREHMEFLKCPFDQTHVLPAGEIEHHIRNVCESSVCFTRSYSMAEGNENIYEIFSKVEKANYEESDDWDREGQQMGVKPYDPQEAIRDRPILRRTIAPHHGKAARKKTREQNRAQTEQARENNQKGLGAINEEESLAVPARPLMPETKKMATDRMSRSFTVPEAAKTNLQISTGRGMISPSLRPPPGFDTEPGPSSSAAAGHMGRGHGAAIVGTEAASAPSPSSFPGAAWSVAAESPSSAAFTPSLGRGFALGRGLPPPAPRRISNIQSRGPGVNPMPRVFQESDAAGRRVETAGAHPSESPLPVALGRGSLSALMMQKLEM</sequence>
<gene>
    <name evidence="5" type="ORF">CTOB1V02_LOCUS2838</name>
</gene>
<evidence type="ECO:0000256" key="1">
    <source>
        <dbReference type="ARBA" id="ARBA00022723"/>
    </source>
</evidence>
<evidence type="ECO:0000313" key="5">
    <source>
        <dbReference type="EMBL" id="CAD7224886.1"/>
    </source>
</evidence>
<keyword evidence="3" id="KW-0862">Zinc</keyword>